<organism evidence="2 3">
    <name type="scientific">Lentzea aerocolonigenes</name>
    <name type="common">Lechevalieria aerocolonigenes</name>
    <name type="synonym">Saccharothrix aerocolonigenes</name>
    <dbReference type="NCBI Taxonomy" id="68170"/>
    <lineage>
        <taxon>Bacteria</taxon>
        <taxon>Bacillati</taxon>
        <taxon>Actinomycetota</taxon>
        <taxon>Actinomycetes</taxon>
        <taxon>Pseudonocardiales</taxon>
        <taxon>Pseudonocardiaceae</taxon>
        <taxon>Lentzea</taxon>
    </lineage>
</organism>
<comment type="caution">
    <text evidence="2">The sequence shown here is derived from an EMBL/GenBank/DDBJ whole genome shotgun (WGS) entry which is preliminary data.</text>
</comment>
<evidence type="ECO:0000313" key="2">
    <source>
        <dbReference type="EMBL" id="KJK51717.1"/>
    </source>
</evidence>
<gene>
    <name evidence="2" type="ORF">UK23_06150</name>
</gene>
<sequence>MARSSAVPVVVFDLGGTWSRSGVLDGREVVGLERTPTSTVLGGVRAGDEARRRIISWLAETFDRISGATRVARCAVSLGAAMDGRTGEVVGAAPLFGAERFSWWPEKELRLARPEVAWTVVNDVSALAYALLHNDDVNQAGTAAAVTVSTGIAYRTIDLATGHIPYDRDNGLQGEIGHLPSRMDWEGRPVTALCDCGARDHVSAFASGAAVERFLREIRSPRWGVPDGTVETFAASVHNGHAGARAVLDAVTMPMAEVVLAQACLNPRVEHTVFTGGVVDGLGEHYLASLTGNLGRLGLYGVSDRDPGYFARRLRTGQADRLDALRGAGIHARGFRQGGACTA</sequence>
<dbReference type="PANTHER" id="PTHR18964:SF173">
    <property type="entry name" value="GLUCOKINASE"/>
    <property type="match status" value="1"/>
</dbReference>
<dbReference type="PATRIC" id="fig|68170.10.peg.6803"/>
<dbReference type="PANTHER" id="PTHR18964">
    <property type="entry name" value="ROK (REPRESSOR, ORF, KINASE) FAMILY"/>
    <property type="match status" value="1"/>
</dbReference>
<dbReference type="InterPro" id="IPR000600">
    <property type="entry name" value="ROK"/>
</dbReference>
<accession>A0A0F0HBJ8</accession>
<dbReference type="SUPFAM" id="SSF53067">
    <property type="entry name" value="Actin-like ATPase domain"/>
    <property type="match status" value="1"/>
</dbReference>
<protein>
    <recommendedName>
        <fullName evidence="4">ROK family protein</fullName>
    </recommendedName>
</protein>
<dbReference type="Pfam" id="PF00480">
    <property type="entry name" value="ROK"/>
    <property type="match status" value="1"/>
</dbReference>
<evidence type="ECO:0000313" key="3">
    <source>
        <dbReference type="Proteomes" id="UP000033393"/>
    </source>
</evidence>
<comment type="similarity">
    <text evidence="1">Belongs to the ROK (NagC/XylR) family.</text>
</comment>
<evidence type="ECO:0008006" key="4">
    <source>
        <dbReference type="Google" id="ProtNLM"/>
    </source>
</evidence>
<reference evidence="2 3" key="1">
    <citation type="submission" date="2015-02" db="EMBL/GenBank/DDBJ databases">
        <authorList>
            <person name="Ju K.-S."/>
            <person name="Doroghazi J.R."/>
            <person name="Metcalf W."/>
        </authorList>
    </citation>
    <scope>NUCLEOTIDE SEQUENCE [LARGE SCALE GENOMIC DNA]</scope>
    <source>
        <strain evidence="2 3">NRRL B-16140</strain>
    </source>
</reference>
<keyword evidence="3" id="KW-1185">Reference proteome</keyword>
<name>A0A0F0HBJ8_LENAE</name>
<proteinExistence type="inferred from homology"/>
<dbReference type="InterPro" id="IPR043129">
    <property type="entry name" value="ATPase_NBD"/>
</dbReference>
<dbReference type="EMBL" id="JYJG01000029">
    <property type="protein sequence ID" value="KJK51717.1"/>
    <property type="molecule type" value="Genomic_DNA"/>
</dbReference>
<dbReference type="AlphaFoldDB" id="A0A0F0HBJ8"/>
<evidence type="ECO:0000256" key="1">
    <source>
        <dbReference type="ARBA" id="ARBA00006479"/>
    </source>
</evidence>
<dbReference type="Gene3D" id="3.30.420.40">
    <property type="match status" value="2"/>
</dbReference>
<dbReference type="Proteomes" id="UP000033393">
    <property type="component" value="Unassembled WGS sequence"/>
</dbReference>